<feature type="transmembrane region" description="Helical" evidence="3">
    <location>
        <begin position="1245"/>
        <end position="1265"/>
    </location>
</feature>
<dbReference type="EMBL" id="GL883010">
    <property type="protein sequence ID" value="EGG20502.1"/>
    <property type="molecule type" value="Genomic_DNA"/>
</dbReference>
<organism evidence="4 5">
    <name type="scientific">Cavenderia fasciculata</name>
    <name type="common">Slime mold</name>
    <name type="synonym">Dictyostelium fasciculatum</name>
    <dbReference type="NCBI Taxonomy" id="261658"/>
    <lineage>
        <taxon>Eukaryota</taxon>
        <taxon>Amoebozoa</taxon>
        <taxon>Evosea</taxon>
        <taxon>Eumycetozoa</taxon>
        <taxon>Dictyostelia</taxon>
        <taxon>Acytosteliales</taxon>
        <taxon>Cavenderiaceae</taxon>
        <taxon>Cavenderia</taxon>
    </lineage>
</organism>
<evidence type="ECO:0000313" key="4">
    <source>
        <dbReference type="EMBL" id="EGG20502.1"/>
    </source>
</evidence>
<feature type="coiled-coil region" evidence="1">
    <location>
        <begin position="669"/>
        <end position="774"/>
    </location>
</feature>
<dbReference type="RefSeq" id="XP_004358352.1">
    <property type="nucleotide sequence ID" value="XM_004358295.1"/>
</dbReference>
<feature type="compositionally biased region" description="Basic and acidic residues" evidence="2">
    <location>
        <begin position="313"/>
        <end position="329"/>
    </location>
</feature>
<evidence type="ECO:0000256" key="2">
    <source>
        <dbReference type="SAM" id="MobiDB-lite"/>
    </source>
</evidence>
<accession>F4PRF0</accession>
<feature type="compositionally biased region" description="Acidic residues" evidence="2">
    <location>
        <begin position="217"/>
        <end position="260"/>
    </location>
</feature>
<protein>
    <submittedName>
        <fullName evidence="4">Uncharacterized protein</fullName>
    </submittedName>
</protein>
<dbReference type="GeneID" id="14873163"/>
<feature type="region of interest" description="Disordered" evidence="2">
    <location>
        <begin position="866"/>
        <end position="886"/>
    </location>
</feature>
<feature type="compositionally biased region" description="Low complexity" evidence="2">
    <location>
        <begin position="523"/>
        <end position="534"/>
    </location>
</feature>
<feature type="transmembrane region" description="Helical" evidence="3">
    <location>
        <begin position="1221"/>
        <end position="1238"/>
    </location>
</feature>
<evidence type="ECO:0000256" key="1">
    <source>
        <dbReference type="SAM" id="Coils"/>
    </source>
</evidence>
<keyword evidence="1" id="KW-0175">Coiled coil</keyword>
<feature type="compositionally biased region" description="Polar residues" evidence="2">
    <location>
        <begin position="872"/>
        <end position="886"/>
    </location>
</feature>
<reference evidence="5" key="1">
    <citation type="journal article" date="2011" name="Genome Res.">
        <title>Phylogeny-wide analysis of social amoeba genomes highlights ancient origins for complex intercellular communication.</title>
        <authorList>
            <person name="Heidel A.J."/>
            <person name="Lawal H.M."/>
            <person name="Felder M."/>
            <person name="Schilde C."/>
            <person name="Helps N.R."/>
            <person name="Tunggal B."/>
            <person name="Rivero F."/>
            <person name="John U."/>
            <person name="Schleicher M."/>
            <person name="Eichinger L."/>
            <person name="Platzer M."/>
            <person name="Noegel A.A."/>
            <person name="Schaap P."/>
            <person name="Gloeckner G."/>
        </authorList>
    </citation>
    <scope>NUCLEOTIDE SEQUENCE [LARGE SCALE GENOMIC DNA]</scope>
    <source>
        <strain evidence="5">SH3</strain>
    </source>
</reference>
<gene>
    <name evidence="4" type="ORF">DFA_00363</name>
</gene>
<keyword evidence="3" id="KW-1133">Transmembrane helix</keyword>
<feature type="compositionally biased region" description="Basic and acidic residues" evidence="2">
    <location>
        <begin position="97"/>
        <end position="106"/>
    </location>
</feature>
<dbReference type="OrthoDB" id="10255512at2759"/>
<feature type="coiled-coil region" evidence="1">
    <location>
        <begin position="616"/>
        <end position="643"/>
    </location>
</feature>
<feature type="region of interest" description="Disordered" evidence="2">
    <location>
        <begin position="514"/>
        <end position="536"/>
    </location>
</feature>
<evidence type="ECO:0000313" key="5">
    <source>
        <dbReference type="Proteomes" id="UP000007797"/>
    </source>
</evidence>
<feature type="compositionally biased region" description="Acidic residues" evidence="2">
    <location>
        <begin position="390"/>
        <end position="410"/>
    </location>
</feature>
<dbReference type="Proteomes" id="UP000007797">
    <property type="component" value="Unassembled WGS sequence"/>
</dbReference>
<dbReference type="GO" id="GO:0004402">
    <property type="term" value="F:histone acetyltransferase activity"/>
    <property type="evidence" value="ECO:0007669"/>
    <property type="project" value="TreeGrafter"/>
</dbReference>
<feature type="compositionally biased region" description="Acidic residues" evidence="2">
    <location>
        <begin position="298"/>
        <end position="307"/>
    </location>
</feature>
<name>F4PRF0_CACFS</name>
<evidence type="ECO:0000256" key="3">
    <source>
        <dbReference type="SAM" id="Phobius"/>
    </source>
</evidence>
<dbReference type="KEGG" id="dfa:DFA_00363"/>
<feature type="compositionally biased region" description="Low complexity" evidence="2">
    <location>
        <begin position="40"/>
        <end position="49"/>
    </location>
</feature>
<dbReference type="PANTHER" id="PTHR20916">
    <property type="entry name" value="CYSTEINE AND GLYCINE-RICH PROTEIN 2 BINDING PROTEIN"/>
    <property type="match status" value="1"/>
</dbReference>
<dbReference type="OMA" id="HHNEMLH"/>
<feature type="compositionally biased region" description="Polar residues" evidence="2">
    <location>
        <begin position="277"/>
        <end position="297"/>
    </location>
</feature>
<feature type="region of interest" description="Disordered" evidence="2">
    <location>
        <begin position="158"/>
        <end position="337"/>
    </location>
</feature>
<feature type="transmembrane region" description="Helical" evidence="3">
    <location>
        <begin position="1138"/>
        <end position="1155"/>
    </location>
</feature>
<keyword evidence="3" id="KW-0472">Membrane</keyword>
<dbReference type="AlphaFoldDB" id="F4PRF0"/>
<feature type="compositionally biased region" description="Acidic residues" evidence="2">
    <location>
        <begin position="50"/>
        <end position="73"/>
    </location>
</feature>
<feature type="region of interest" description="Disordered" evidence="2">
    <location>
        <begin position="376"/>
        <end position="429"/>
    </location>
</feature>
<feature type="region of interest" description="Disordered" evidence="2">
    <location>
        <begin position="1"/>
        <end position="106"/>
    </location>
</feature>
<proteinExistence type="predicted"/>
<feature type="compositionally biased region" description="Low complexity" evidence="2">
    <location>
        <begin position="191"/>
        <end position="210"/>
    </location>
</feature>
<dbReference type="PANTHER" id="PTHR20916:SF12">
    <property type="entry name" value="ANCESTRAL COATOMER ELEMENT 1 SEC16_SEC31 DOMAIN-CONTAINING PROTEIN-RELATED"/>
    <property type="match status" value="1"/>
</dbReference>
<feature type="coiled-coil region" evidence="1">
    <location>
        <begin position="838"/>
        <end position="865"/>
    </location>
</feature>
<keyword evidence="3" id="KW-0812">Transmembrane</keyword>
<feature type="coiled-coil region" evidence="1">
    <location>
        <begin position="946"/>
        <end position="1012"/>
    </location>
</feature>
<dbReference type="STRING" id="1054147.F4PRF0"/>
<feature type="transmembrane region" description="Helical" evidence="3">
    <location>
        <begin position="1176"/>
        <end position="1196"/>
    </location>
</feature>
<sequence>MEILQQQQPPPNQVKEDDDDSHSLNNGNITKQQQDDDDVSSVVTATTEQQQDEQDNQDAYDYDSYDEEDDDELNNSGVLYKYWVENETMQDDPPEPPQHKSISELHRELSRDRILASDDDLVMLEQRKVKEQEKSGAVDTPSKVKFNDVKQVLYFEKHPEEDSLDSDYYYPNVQNYYSSDDVEDDPYAFYQQQQQQYQQQQQLQQQQQQQKSHYDYDEQVDDYDDDEEEEEEEEEEDSWSDDEDEEEEEEDEEESTEEETNGLGRSKKREIYGYDNVHNQQHVDSPTNNNDGYNNFGDQDETEDDDNNSVNSVEEHSDNENENGKEKPSFFDLSSYNPFASSTATLSAYTSPSILDSNSNGISSNSDNLRKRPEIIRYVPKFNHQKIQQDDDEDKEEEEEDDDEDEESTDQEVHVHSNGPSEELDEMVERRSEIERTLQDYRERSEYERTRLRECFNLAKQNLKQKIDLVSKQFNNAIVPEDADHEDSIKDELEKVLISLSVLQGKIDDMEHSLVEDDNTNDPSPQSFTQSTTTRKQKLASKSLVTEFMHLKEQIEKERKEKIARDKELEDITKHLLEMALQVSNTIFTLPHENQQPSSQKDSSIVPLLNGQQVNNRDGSLEIEFYRNQVKLLEERLNIWKHHNEMLHMQLLMDKQTNSQEFSNLSLKIQKVEEERDKLCLRIDNLVQELGMMEGRESMLSIMIENLMNDKESLSETIFEMNKERELITSRFSQLLLELKEMGENQVNKLQVIVNELIRERETLENDISKITADRNNLIGDLGSLHIQISSLEKDKTTVSDQYRSSEENNNRLLVQTQETIKKLETSEIKCTHLQNQLHIVNRRLSWAESEVERLTKEMNRLSLVNDDNDESSLQQDDQSLVNNSNNSEKIKSALENIRENVLKMKNTLLKEKTEILQLDSDLAHVVDKGKVDSTKTISSLKDYILREVEVTKNEISNKLQSINNDQQIAPADLLTTNEILLVEMEYQKAKLNEMQAKITKLETQIQEMSNDNNGYLGDQVGQLMRMECKIRKMEAGISELYNVDYKSPPIPPPAATTSTTTTTTVTHHYLSPVLTPTKQQNSTDDIPQHENNLISHDTIETPLPENDIDQHTNNNINNDNNNNNNNNNNIGGILKESMVFGGSAFLSSLLFAFFNSEKGGKLSSQTVLSMFKKSGIYGFGVIALTGSLLLVSPIVGNDETKSSSTTITTKPTTKMNGKEIVASLSTGAVICASVLYGKHRNMDYLLMGSTIGLALGSLSCLLTSKLKQQNNNK</sequence>
<keyword evidence="5" id="KW-1185">Reference proteome</keyword>